<dbReference type="GO" id="GO:0003824">
    <property type="term" value="F:catalytic activity"/>
    <property type="evidence" value="ECO:0007669"/>
    <property type="project" value="InterPro"/>
</dbReference>
<dbReference type="Proteomes" id="UP000274073">
    <property type="component" value="Chromosome"/>
</dbReference>
<evidence type="ECO:0000313" key="3">
    <source>
        <dbReference type="Proteomes" id="UP000274073"/>
    </source>
</evidence>
<keyword evidence="4" id="KW-1185">Reference proteome</keyword>
<organism evidence="1 3">
    <name type="scientific">Chryseobacterium shandongense</name>
    <dbReference type="NCBI Taxonomy" id="1493872"/>
    <lineage>
        <taxon>Bacteria</taxon>
        <taxon>Pseudomonadati</taxon>
        <taxon>Bacteroidota</taxon>
        <taxon>Flavobacteriia</taxon>
        <taxon>Flavobacteriales</taxon>
        <taxon>Weeksellaceae</taxon>
        <taxon>Chryseobacterium group</taxon>
        <taxon>Chryseobacterium</taxon>
    </lineage>
</organism>
<dbReference type="EMBL" id="CP033912">
    <property type="protein sequence ID" value="AZA94873.1"/>
    <property type="molecule type" value="Genomic_DNA"/>
</dbReference>
<accession>A0AAD1DLX7</accession>
<evidence type="ECO:0000313" key="1">
    <source>
        <dbReference type="EMBL" id="AZA86465.1"/>
    </source>
</evidence>
<dbReference type="InterPro" id="IPR036648">
    <property type="entry name" value="CN_Hdrase_a/SCN_Hdrase_g_sf"/>
</dbReference>
<dbReference type="AlphaFoldDB" id="A0AAD1DLX7"/>
<gene>
    <name evidence="1" type="ORF">EG349_06525</name>
    <name evidence="2" type="ORF">EG353_04535</name>
</gene>
<dbReference type="Gene3D" id="3.90.330.10">
    <property type="entry name" value="Nitrile hydratase alpha /Thiocyanate hydrolase gamma"/>
    <property type="match status" value="1"/>
</dbReference>
<name>A0AAD1DLX7_9FLAO</name>
<dbReference type="EMBL" id="CP033915">
    <property type="protein sequence ID" value="AZA86465.1"/>
    <property type="molecule type" value="Genomic_DNA"/>
</dbReference>
<evidence type="ECO:0000313" key="4">
    <source>
        <dbReference type="Proteomes" id="UP000281741"/>
    </source>
</evidence>
<dbReference type="Proteomes" id="UP000281741">
    <property type="component" value="Chromosome"/>
</dbReference>
<dbReference type="NCBIfam" id="TIGR03793">
    <property type="entry name" value="leader_NHLP"/>
    <property type="match status" value="1"/>
</dbReference>
<protein>
    <submittedName>
        <fullName evidence="1">NHLP leader peptide family natural product</fullName>
    </submittedName>
</protein>
<sequence length="112" mass="12108">MSTKNEQEALQSIVQKAWKDPVFKQNLMANPKQTIENFLGRSMNIPEGKNIAVVDQSNPATIFINIPAEPDMEDMELNEDQLDIVAGGSGQADPPPVILIISNSNGGLFGGN</sequence>
<proteinExistence type="predicted"/>
<reference evidence="3 4" key="1">
    <citation type="submission" date="2018-11" db="EMBL/GenBank/DDBJ databases">
        <title>Proposal to divide the Flavobacteriaceae and reorganize its genera based on Amino Acid Identity values calculated from whole genome sequences.</title>
        <authorList>
            <person name="Nicholson A.C."/>
            <person name="Gulvik C.A."/>
            <person name="Whitney A.M."/>
            <person name="Humrighouse B.W."/>
            <person name="Bell M."/>
            <person name="Holmes B."/>
            <person name="Steigerwalt A.G."/>
            <person name="Villarma A."/>
            <person name="Sheth M."/>
            <person name="Batra D."/>
            <person name="Pryor J."/>
            <person name="Bernardet J.-F."/>
            <person name="Hugo C."/>
            <person name="Kampfer P."/>
            <person name="Newman J."/>
            <person name="McQuiston J.R."/>
        </authorList>
    </citation>
    <scope>NUCLEOTIDE SEQUENCE [LARGE SCALE GENOMIC DNA]</scope>
    <source>
        <strain evidence="1 3">G0207</strain>
        <strain evidence="2 4">H5143</strain>
    </source>
</reference>
<dbReference type="GO" id="GO:0046914">
    <property type="term" value="F:transition metal ion binding"/>
    <property type="evidence" value="ECO:0007669"/>
    <property type="project" value="InterPro"/>
</dbReference>
<dbReference type="SUPFAM" id="SSF56209">
    <property type="entry name" value="Nitrile hydratase alpha chain"/>
    <property type="match status" value="1"/>
</dbReference>
<dbReference type="InterPro" id="IPR022513">
    <property type="entry name" value="TOMM_pelo"/>
</dbReference>
<evidence type="ECO:0000313" key="2">
    <source>
        <dbReference type="EMBL" id="AZA94873.1"/>
    </source>
</evidence>
<dbReference type="RefSeq" id="WP_123854063.1">
    <property type="nucleotide sequence ID" value="NZ_CP033912.1"/>
</dbReference>